<dbReference type="KEGG" id="cel:CELE_F56A4.10"/>
<dbReference type="GeneID" id="186353"/>
<evidence type="ECO:0000256" key="2">
    <source>
        <dbReference type="SAM" id="Phobius"/>
    </source>
</evidence>
<feature type="transmembrane region" description="Helical" evidence="2">
    <location>
        <begin position="366"/>
        <end position="386"/>
    </location>
</feature>
<feature type="transmembrane region" description="Helical" evidence="2">
    <location>
        <begin position="271"/>
        <end position="290"/>
    </location>
</feature>
<dbReference type="FunCoup" id="A0A0M9JJ71">
    <property type="interactions" value="49"/>
</dbReference>
<dbReference type="Bgee" id="WBGene00018918">
    <property type="expression patterns" value="Expressed in adult organism and 1 other cell type or tissue"/>
</dbReference>
<keyword evidence="2" id="KW-0472">Membrane</keyword>
<dbReference type="InterPro" id="IPR036259">
    <property type="entry name" value="MFS_trans_sf"/>
</dbReference>
<feature type="transmembrane region" description="Helical" evidence="2">
    <location>
        <begin position="398"/>
        <end position="422"/>
    </location>
</feature>
<feature type="transmembrane region" description="Helical" evidence="2">
    <location>
        <begin position="36"/>
        <end position="62"/>
    </location>
</feature>
<feature type="domain" description="Major facilitator superfamily (MFS) profile" evidence="3">
    <location>
        <begin position="38"/>
        <end position="456"/>
    </location>
</feature>
<dbReference type="GO" id="GO:0016020">
    <property type="term" value="C:membrane"/>
    <property type="evidence" value="ECO:0007669"/>
    <property type="project" value="UniProtKB-SubCell"/>
</dbReference>
<dbReference type="GO" id="GO:0022857">
    <property type="term" value="F:transmembrane transporter activity"/>
    <property type="evidence" value="ECO:0007669"/>
    <property type="project" value="InterPro"/>
</dbReference>
<evidence type="ECO:0000259" key="3">
    <source>
        <dbReference type="PROSITE" id="PS50850"/>
    </source>
</evidence>
<dbReference type="Proteomes" id="UP000001940">
    <property type="component" value="Chromosome V"/>
</dbReference>
<feature type="transmembrane region" description="Helical" evidence="2">
    <location>
        <begin position="175"/>
        <end position="197"/>
    </location>
</feature>
<dbReference type="CTD" id="186353"/>
<feature type="transmembrane region" description="Helical" evidence="2">
    <location>
        <begin position="149"/>
        <end position="169"/>
    </location>
</feature>
<feature type="transmembrane region" description="Helical" evidence="2">
    <location>
        <begin position="209"/>
        <end position="229"/>
    </location>
</feature>
<proteinExistence type="predicted"/>
<dbReference type="InParanoid" id="A0A0M9JJ71"/>
<dbReference type="PROSITE" id="PS50850">
    <property type="entry name" value="MFS"/>
    <property type="match status" value="1"/>
</dbReference>
<evidence type="ECO:0000313" key="5">
    <source>
        <dbReference type="Proteomes" id="UP000001940"/>
    </source>
</evidence>
<dbReference type="AGR" id="WB:WBGene00018918"/>
<evidence type="ECO:0000313" key="6">
    <source>
        <dbReference type="WormBase" id="F56A4.10a"/>
    </source>
</evidence>
<dbReference type="PANTHER" id="PTHR45757">
    <property type="entry name" value="PROTEIN CBG23364-RELATED"/>
    <property type="match status" value="1"/>
</dbReference>
<feature type="transmembrane region" description="Helical" evidence="2">
    <location>
        <begin position="340"/>
        <end position="360"/>
    </location>
</feature>
<dbReference type="EMBL" id="BX284605">
    <property type="protein sequence ID" value="CUR30038.1"/>
    <property type="molecule type" value="Genomic_DNA"/>
</dbReference>
<dbReference type="STRING" id="6239.F56A4.10a.1"/>
<keyword evidence="2" id="KW-1133">Transmembrane helix</keyword>
<dbReference type="Pfam" id="PF07690">
    <property type="entry name" value="MFS_1"/>
    <property type="match status" value="1"/>
</dbReference>
<name>A0A0M9JJ71_CAEEL</name>
<dbReference type="SUPFAM" id="SSF103473">
    <property type="entry name" value="MFS general substrate transporter"/>
    <property type="match status" value="1"/>
</dbReference>
<evidence type="ECO:0000256" key="1">
    <source>
        <dbReference type="ARBA" id="ARBA00004141"/>
    </source>
</evidence>
<dbReference type="SMR" id="A0A0M9JJ71"/>
<organism evidence="4 5">
    <name type="scientific">Caenorhabditis elegans</name>
    <dbReference type="NCBI Taxonomy" id="6239"/>
    <lineage>
        <taxon>Eukaryota</taxon>
        <taxon>Metazoa</taxon>
        <taxon>Ecdysozoa</taxon>
        <taxon>Nematoda</taxon>
        <taxon>Chromadorea</taxon>
        <taxon>Rhabditida</taxon>
        <taxon>Rhabditina</taxon>
        <taxon>Rhabditomorpha</taxon>
        <taxon>Rhabditoidea</taxon>
        <taxon>Rhabditidae</taxon>
        <taxon>Peloderinae</taxon>
        <taxon>Caenorhabditis</taxon>
    </lineage>
</organism>
<feature type="transmembrane region" description="Helical" evidence="2">
    <location>
        <begin position="434"/>
        <end position="453"/>
    </location>
</feature>
<protein>
    <submittedName>
        <fullName evidence="4">Major facilitator superfamily (MFS) profile domain-containing protein</fullName>
    </submittedName>
</protein>
<accession>A0A0M9JJ71</accession>
<comment type="subcellular location">
    <subcellularLocation>
        <location evidence="1">Membrane</location>
        <topology evidence="1">Multi-pass membrane protein</topology>
    </subcellularLocation>
</comment>
<evidence type="ECO:0000313" key="4">
    <source>
        <dbReference type="EMBL" id="CUR30038.1"/>
    </source>
</evidence>
<keyword evidence="5" id="KW-1185">Reference proteome</keyword>
<keyword evidence="2" id="KW-0812">Transmembrane</keyword>
<sequence>MASITNCKDPKDMITGFEFPQVRKTSSFVFWNRTRIYVMVLTLICLTFMQMNTLTLNFTVICMDDIVEDFHMFHNSTETHWFERSTEKSLLFSGVAIGGLIGLVPSVPQISSIGLRNTQTISGFISGLGSFLFPLAVSVGFYTSFLCRVLQGIGAAVLFTAVGVVPGVWAPKSEANTFMSILACAFQLSNVICMPVSGLLCESAVGWRSIYYISGAITFVLYTVFWFTYTDDPKLHRNVSQKELRKISTGKVEKIKEPVPYFAVSTDPTVIISWISLFGGNMGFYVLCIYGPTYLREVLKFDVKETGFLTALPFILSAIAKFSAGRISDKLTGLSERARFVFFASIFQIGLVAGLVVMAFTTNRVIAQIAFNFAIVSSGLNIMGVVKCVQLRCLQHVHYTLTVMSFTAYASQFLSPTLVSIICPNYTNEQWKTFFLVISGLIVACNAGFPFLARSDAAGYTKKQEPTVKC</sequence>
<dbReference type="RefSeq" id="NP_001303739.1">
    <property type="nucleotide sequence ID" value="NM_001316810.1"/>
</dbReference>
<gene>
    <name evidence="4" type="ORF">CELE_F56A4.10</name>
    <name evidence="4 6" type="ORF">F56A4.10</name>
</gene>
<feature type="transmembrane region" description="Helical" evidence="2">
    <location>
        <begin position="120"/>
        <end position="142"/>
    </location>
</feature>
<dbReference type="Gene3D" id="1.20.1250.20">
    <property type="entry name" value="MFS general substrate transporter like domains"/>
    <property type="match status" value="2"/>
</dbReference>
<dbReference type="WormBase" id="F56A4.10a">
    <property type="protein sequence ID" value="CE51109"/>
    <property type="gene ID" value="WBGene00018918"/>
</dbReference>
<feature type="transmembrane region" description="Helical" evidence="2">
    <location>
        <begin position="90"/>
        <end position="108"/>
    </location>
</feature>
<dbReference type="InterPro" id="IPR020846">
    <property type="entry name" value="MFS_dom"/>
</dbReference>
<dbReference type="PANTHER" id="PTHR45757:SF21">
    <property type="entry name" value="MAJOR FACILITATOR SUPERFAMILY (MFS) PROFILE DOMAIN-CONTAINING PROTEIN"/>
    <property type="match status" value="1"/>
</dbReference>
<reference evidence="4 5" key="1">
    <citation type="journal article" date="1998" name="Science">
        <title>Genome sequence of the nematode C. elegans: a platform for investigating biology.</title>
        <authorList>
            <consortium name="The C. elegans sequencing consortium"/>
            <person name="Sulson J.E."/>
            <person name="Waterston R."/>
        </authorList>
    </citation>
    <scope>NUCLEOTIDE SEQUENCE [LARGE SCALE GENOMIC DNA]</scope>
    <source>
        <strain evidence="4 5">Bristol N2</strain>
    </source>
</reference>
<dbReference type="AlphaFoldDB" id="A0A0M9JJ71"/>
<dbReference type="InterPro" id="IPR011701">
    <property type="entry name" value="MFS"/>
</dbReference>
<dbReference type="OrthoDB" id="2985014at2759"/>